<comment type="caution">
    <text evidence="1">The sequence shown here is derived from an EMBL/GenBank/DDBJ whole genome shotgun (WGS) entry which is preliminary data.</text>
</comment>
<protein>
    <submittedName>
        <fullName evidence="1">Uncharacterized protein</fullName>
    </submittedName>
</protein>
<proteinExistence type="predicted"/>
<dbReference type="RefSeq" id="WP_408180209.1">
    <property type="nucleotide sequence ID" value="NZ_JAQQEZ010000029.1"/>
</dbReference>
<reference evidence="1 2" key="1">
    <citation type="journal article" date="2024" name="Chem. Sci.">
        <title>Discovery of megapolipeptins by genome mining of a Burkholderiales bacteria collection.</title>
        <authorList>
            <person name="Paulo B.S."/>
            <person name="Recchia M.J.J."/>
            <person name="Lee S."/>
            <person name="Fergusson C.H."/>
            <person name="Romanowski S.B."/>
            <person name="Hernandez A."/>
            <person name="Krull N."/>
            <person name="Liu D.Y."/>
            <person name="Cavanagh H."/>
            <person name="Bos A."/>
            <person name="Gray C.A."/>
            <person name="Murphy B.T."/>
            <person name="Linington R.G."/>
            <person name="Eustaquio A.S."/>
        </authorList>
    </citation>
    <scope>NUCLEOTIDE SEQUENCE [LARGE SCALE GENOMIC DNA]</scope>
    <source>
        <strain evidence="1 2">RL17-350-BIC-A</strain>
    </source>
</reference>
<dbReference type="Proteomes" id="UP001629230">
    <property type="component" value="Unassembled WGS sequence"/>
</dbReference>
<accession>A0ABW9AZP3</accession>
<sequence>MTKAVSSGVKTREMFRMELNGPLYCGLVVSTENAYMTAYELTIGVP</sequence>
<keyword evidence="2" id="KW-1185">Reference proteome</keyword>
<name>A0ABW9AZP3_9BURK</name>
<evidence type="ECO:0000313" key="1">
    <source>
        <dbReference type="EMBL" id="MFM0005483.1"/>
    </source>
</evidence>
<evidence type="ECO:0000313" key="2">
    <source>
        <dbReference type="Proteomes" id="UP001629230"/>
    </source>
</evidence>
<gene>
    <name evidence="1" type="ORF">PQR57_31330</name>
</gene>
<organism evidence="1 2">
    <name type="scientific">Paraburkholderia dipogonis</name>
    <dbReference type="NCBI Taxonomy" id="1211383"/>
    <lineage>
        <taxon>Bacteria</taxon>
        <taxon>Pseudomonadati</taxon>
        <taxon>Pseudomonadota</taxon>
        <taxon>Betaproteobacteria</taxon>
        <taxon>Burkholderiales</taxon>
        <taxon>Burkholderiaceae</taxon>
        <taxon>Paraburkholderia</taxon>
    </lineage>
</organism>
<dbReference type="EMBL" id="JAQQEZ010000029">
    <property type="protein sequence ID" value="MFM0005483.1"/>
    <property type="molecule type" value="Genomic_DNA"/>
</dbReference>